<evidence type="ECO:0000313" key="3">
    <source>
        <dbReference type="Proteomes" id="UP000663887"/>
    </source>
</evidence>
<dbReference type="AlphaFoldDB" id="A0A816QHI0"/>
<protein>
    <submittedName>
        <fullName evidence="2">Uncharacterized protein</fullName>
    </submittedName>
</protein>
<feature type="compositionally biased region" description="Basic residues" evidence="1">
    <location>
        <begin position="293"/>
        <end position="304"/>
    </location>
</feature>
<name>A0A816QHI0_9BILA</name>
<organism evidence="2 3">
    <name type="scientific">Rotaria magnacalcarata</name>
    <dbReference type="NCBI Taxonomy" id="392030"/>
    <lineage>
        <taxon>Eukaryota</taxon>
        <taxon>Metazoa</taxon>
        <taxon>Spiralia</taxon>
        <taxon>Gnathifera</taxon>
        <taxon>Rotifera</taxon>
        <taxon>Eurotatoria</taxon>
        <taxon>Bdelloidea</taxon>
        <taxon>Philodinida</taxon>
        <taxon>Philodinidae</taxon>
        <taxon>Rotaria</taxon>
    </lineage>
</organism>
<dbReference type="EMBL" id="CAJNRG010003790">
    <property type="protein sequence ID" value="CAF2060449.1"/>
    <property type="molecule type" value="Genomic_DNA"/>
</dbReference>
<accession>A0A816QHI0</accession>
<evidence type="ECO:0000313" key="2">
    <source>
        <dbReference type="EMBL" id="CAF2060449.1"/>
    </source>
</evidence>
<feature type="compositionally biased region" description="Low complexity" evidence="1">
    <location>
        <begin position="277"/>
        <end position="291"/>
    </location>
</feature>
<evidence type="ECO:0000256" key="1">
    <source>
        <dbReference type="SAM" id="MobiDB-lite"/>
    </source>
</evidence>
<comment type="caution">
    <text evidence="2">The sequence shown here is derived from an EMBL/GenBank/DDBJ whole genome shotgun (WGS) entry which is preliminary data.</text>
</comment>
<dbReference type="Proteomes" id="UP000663887">
    <property type="component" value="Unassembled WGS sequence"/>
</dbReference>
<reference evidence="2" key="1">
    <citation type="submission" date="2021-02" db="EMBL/GenBank/DDBJ databases">
        <authorList>
            <person name="Nowell W R."/>
        </authorList>
    </citation>
    <scope>NUCLEOTIDE SEQUENCE</scope>
</reference>
<proteinExistence type="predicted"/>
<gene>
    <name evidence="2" type="ORF">XDN619_LOCUS10482</name>
</gene>
<sequence>MSRSQTMFVDTSILPSDIFNYHDYEFYSIVSQLTGSDEVELLRIQSIRTVNSFFLRINNVFHILTIDSEDINNIKKQICFILNNNTYAIKSDIQGSIDYLRDLFLKKQSEISKRTNKINSYTDCTSSKITSSNGVISHEPTTTTTLTSVNSTDYHSIIVNRINEWCSKNGRDLNLLDLKLTEGTDYLLTVPSYNSDSAHIRCGCRASARLPRQGNNFQLSNYYRHLKTGKCSMLQSKFQSNPAQDNDTHDVSNDTIKKLSSDQTMIMEDTQLLSIDSNSTIRSKRTTTSSNHVHSKKKRQRKFM</sequence>
<feature type="region of interest" description="Disordered" evidence="1">
    <location>
        <begin position="276"/>
        <end position="304"/>
    </location>
</feature>